<feature type="repeat" description="ANK" evidence="3">
    <location>
        <begin position="718"/>
        <end position="750"/>
    </location>
</feature>
<feature type="region of interest" description="Disordered" evidence="4">
    <location>
        <begin position="167"/>
        <end position="201"/>
    </location>
</feature>
<dbReference type="PRINTS" id="PR01415">
    <property type="entry name" value="ANKYRIN"/>
</dbReference>
<dbReference type="Gene3D" id="3.40.50.10140">
    <property type="entry name" value="Toll/interleukin-1 receptor homology (TIR) domain"/>
    <property type="match status" value="1"/>
</dbReference>
<dbReference type="PROSITE" id="PS50088">
    <property type="entry name" value="ANK_REPEAT"/>
    <property type="match status" value="6"/>
</dbReference>
<protein>
    <recommendedName>
        <fullName evidence="6">TIR domain-containing protein</fullName>
    </recommendedName>
</protein>
<evidence type="ECO:0000313" key="7">
    <source>
        <dbReference type="EMBL" id="KAL3672759.1"/>
    </source>
</evidence>
<keyword evidence="1" id="KW-0677">Repeat</keyword>
<dbReference type="PANTHER" id="PTHR24198:SF165">
    <property type="entry name" value="ANKYRIN REPEAT-CONTAINING PROTEIN-RELATED"/>
    <property type="match status" value="1"/>
</dbReference>
<accession>A0ABD3G4K7</accession>
<keyword evidence="5" id="KW-0472">Membrane</keyword>
<evidence type="ECO:0000256" key="5">
    <source>
        <dbReference type="SAM" id="Phobius"/>
    </source>
</evidence>
<organism evidence="7 8">
    <name type="scientific">Phytophthora oleae</name>
    <dbReference type="NCBI Taxonomy" id="2107226"/>
    <lineage>
        <taxon>Eukaryota</taxon>
        <taxon>Sar</taxon>
        <taxon>Stramenopiles</taxon>
        <taxon>Oomycota</taxon>
        <taxon>Peronosporomycetes</taxon>
        <taxon>Peronosporales</taxon>
        <taxon>Peronosporaceae</taxon>
        <taxon>Phytophthora</taxon>
    </lineage>
</organism>
<comment type="caution">
    <text evidence="7">The sequence shown here is derived from an EMBL/GenBank/DDBJ whole genome shotgun (WGS) entry which is preliminary data.</text>
</comment>
<dbReference type="InterPro" id="IPR035897">
    <property type="entry name" value="Toll_tir_struct_dom_sf"/>
</dbReference>
<feature type="transmembrane region" description="Helical" evidence="5">
    <location>
        <begin position="274"/>
        <end position="297"/>
    </location>
</feature>
<evidence type="ECO:0000259" key="6">
    <source>
        <dbReference type="PROSITE" id="PS50104"/>
    </source>
</evidence>
<evidence type="ECO:0000256" key="3">
    <source>
        <dbReference type="PROSITE-ProRule" id="PRU00023"/>
    </source>
</evidence>
<dbReference type="PANTHER" id="PTHR24198">
    <property type="entry name" value="ANKYRIN REPEAT AND PROTEIN KINASE DOMAIN-CONTAINING PROTEIN"/>
    <property type="match status" value="1"/>
</dbReference>
<evidence type="ECO:0000256" key="4">
    <source>
        <dbReference type="SAM" id="MobiDB-lite"/>
    </source>
</evidence>
<feature type="region of interest" description="Disordered" evidence="4">
    <location>
        <begin position="1"/>
        <end position="120"/>
    </location>
</feature>
<sequence>MEASNASSVSRARSAELRATVSTLPVLNEQSSSESGSDNSSDNDVEISVKIAKNKHKNREKSDNSKFMLLPRSSSLGYEPRRPLAETGDPCMLAASESDEVASLDALEPEKSEQNRTQEPLDIIVNEKALPSPQTSLSVDSQPSSESSSSNSGLDLLSMSERESIKLVKREIPRPPQRSGIPEVTTSSRGEESSRGGPTKRRQVPYAWVLAKVGQKTRKKIGDIRNSYFAGWLVFCSLFVVLLNAFAIAIVQLTYHPERNFGEDDVSRRQCRHWLKLLMTMHYVGLPNIVLIAPVVFPNEFFSLYKAKDKRMIRRPYLLFCEIIVTVQLGFMMYVAVNQLLNVPVIVDCHDELKPRQIVLFYSATVVWLVLLRQIIVFCRFLTHLKLQADSSNDSSHTSAMGNWFRALKALSIRSEHTKLAKEFKKLLYRAVARGDVLTVETLLSEAESKYKINRIQDLYKPPVLWFYAFAKSRKNPLHIAVKRGNIRIVELLLEYGMDVNVLDKVVRVNFNVGLMFKIISRILVHTQDGLRSPLKTVLCSILLPPLHGAVAEGYVDIVRLLINKGADVNAVPRASFYYPAAVLPPIFVADDPQVLRLLVANGANFLQVASVSLTGLIRTYATPLQQSTFTLRSDLSDYLLECGGDVALTPLHEAAATDNVKKIKWLLGRGIEIDTLGERVEGVHRRTPLHWAAVVGKVKAAKLLLGKGADPNARDRDGRTPLHWAARNNHDDVVSLLLAYNAQSDAIDDEGVPVVCFAAEAEGVDSSIFSNLVAAGASLRTQVSGGNTALHIALQRENRQTAVSLIKCGSSMMITNDSGKRAVDCTTSTELQFLLKKEAGTRKIMISYTHTHAQFASKVREHLETQEQLTCWMDTMDPSGIGGGAVWREEIARGINNCSLVLSIVCDGYTKSEWCLKELALAKLLRKPVLGLIVEEDHPASMASLESLIPYKNRIPFNDFILARRLESPRTVIFNIDDDAFARRWQVTRPLMISIMKDGRHLDKEERENIASIIPSRRRRRRKVAAIENEDVANADEEEPLLIYSPLGAASSLRVRVKTDLEGFGFPCTDLDENRLVQQMSSCRGVVVLVEVPPSSGEKGSDEAKASKLVRKQLIASMTRIVTAAQTLSPGKSVYPVLVQSNFIDLSKMYTLARSELFYFVDGGGWARSVGRLVDHLRLKQERTSSGGLNVLAPNA</sequence>
<feature type="domain" description="TIR" evidence="6">
    <location>
        <begin position="841"/>
        <end position="969"/>
    </location>
</feature>
<feature type="transmembrane region" description="Helical" evidence="5">
    <location>
        <begin position="357"/>
        <end position="382"/>
    </location>
</feature>
<proteinExistence type="predicted"/>
<feature type="repeat" description="ANK" evidence="3">
    <location>
        <begin position="786"/>
        <end position="818"/>
    </location>
</feature>
<feature type="compositionally biased region" description="Low complexity" evidence="4">
    <location>
        <begin position="136"/>
        <end position="155"/>
    </location>
</feature>
<feature type="compositionally biased region" description="Low complexity" evidence="4">
    <location>
        <begin position="28"/>
        <end position="42"/>
    </location>
</feature>
<dbReference type="PROSITE" id="PS50297">
    <property type="entry name" value="ANK_REP_REGION"/>
    <property type="match status" value="5"/>
</dbReference>
<gene>
    <name evidence="7" type="ORF">V7S43_002051</name>
</gene>
<evidence type="ECO:0000256" key="2">
    <source>
        <dbReference type="ARBA" id="ARBA00023043"/>
    </source>
</evidence>
<dbReference type="InterPro" id="IPR002110">
    <property type="entry name" value="Ankyrin_rpt"/>
</dbReference>
<feature type="repeat" description="ANK" evidence="3">
    <location>
        <begin position="473"/>
        <end position="505"/>
    </location>
</feature>
<dbReference type="EMBL" id="JBIMZQ010000003">
    <property type="protein sequence ID" value="KAL3672759.1"/>
    <property type="molecule type" value="Genomic_DNA"/>
</dbReference>
<feature type="transmembrane region" description="Helical" evidence="5">
    <location>
        <begin position="228"/>
        <end position="254"/>
    </location>
</feature>
<keyword evidence="5" id="KW-1133">Transmembrane helix</keyword>
<keyword evidence="2 3" id="KW-0040">ANK repeat</keyword>
<dbReference type="Gene3D" id="1.25.40.20">
    <property type="entry name" value="Ankyrin repeat-containing domain"/>
    <property type="match status" value="2"/>
</dbReference>
<dbReference type="Pfam" id="PF13857">
    <property type="entry name" value="Ank_5"/>
    <property type="match status" value="1"/>
</dbReference>
<feature type="compositionally biased region" description="Low complexity" evidence="4">
    <location>
        <begin position="1"/>
        <end position="12"/>
    </location>
</feature>
<keyword evidence="8" id="KW-1185">Reference proteome</keyword>
<keyword evidence="5" id="KW-0812">Transmembrane</keyword>
<dbReference type="Pfam" id="PF00023">
    <property type="entry name" value="Ank"/>
    <property type="match status" value="1"/>
</dbReference>
<feature type="repeat" description="ANK" evidence="3">
    <location>
        <begin position="685"/>
        <end position="717"/>
    </location>
</feature>
<dbReference type="SMART" id="SM00248">
    <property type="entry name" value="ANK"/>
    <property type="match status" value="7"/>
</dbReference>
<dbReference type="SUPFAM" id="SSF52200">
    <property type="entry name" value="Toll/Interleukin receptor TIR domain"/>
    <property type="match status" value="1"/>
</dbReference>
<feature type="region of interest" description="Disordered" evidence="4">
    <location>
        <begin position="132"/>
        <end position="155"/>
    </location>
</feature>
<feature type="transmembrane region" description="Helical" evidence="5">
    <location>
        <begin position="317"/>
        <end position="337"/>
    </location>
</feature>
<evidence type="ECO:0000256" key="1">
    <source>
        <dbReference type="ARBA" id="ARBA00022737"/>
    </source>
</evidence>
<feature type="repeat" description="ANK" evidence="3">
    <location>
        <begin position="546"/>
        <end position="574"/>
    </location>
</feature>
<dbReference type="Pfam" id="PF13676">
    <property type="entry name" value="TIR_2"/>
    <property type="match status" value="1"/>
</dbReference>
<name>A0ABD3G4K7_9STRA</name>
<evidence type="ECO:0000313" key="8">
    <source>
        <dbReference type="Proteomes" id="UP001632037"/>
    </source>
</evidence>
<dbReference type="Proteomes" id="UP001632037">
    <property type="component" value="Unassembled WGS sequence"/>
</dbReference>
<dbReference type="InterPro" id="IPR000157">
    <property type="entry name" value="TIR_dom"/>
</dbReference>
<dbReference type="Pfam" id="PF12796">
    <property type="entry name" value="Ank_2"/>
    <property type="match status" value="1"/>
</dbReference>
<feature type="repeat" description="ANK" evidence="3">
    <location>
        <begin position="647"/>
        <end position="679"/>
    </location>
</feature>
<dbReference type="InterPro" id="IPR036770">
    <property type="entry name" value="Ankyrin_rpt-contain_sf"/>
</dbReference>
<dbReference type="AlphaFoldDB" id="A0ABD3G4K7"/>
<dbReference type="SUPFAM" id="SSF48403">
    <property type="entry name" value="Ankyrin repeat"/>
    <property type="match status" value="2"/>
</dbReference>
<dbReference type="PROSITE" id="PS50104">
    <property type="entry name" value="TIR"/>
    <property type="match status" value="1"/>
</dbReference>
<reference evidence="7 8" key="1">
    <citation type="submission" date="2024-09" db="EMBL/GenBank/DDBJ databases">
        <title>Genome sequencing and assembly of Phytophthora oleae, isolate VK10A, causative agent of rot of olive drupes.</title>
        <authorList>
            <person name="Conti Taguali S."/>
            <person name="Riolo M."/>
            <person name="La Spada F."/>
            <person name="Cacciola S.O."/>
            <person name="Dionisio G."/>
        </authorList>
    </citation>
    <scope>NUCLEOTIDE SEQUENCE [LARGE SCALE GENOMIC DNA]</scope>
    <source>
        <strain evidence="7 8">VK10A</strain>
    </source>
</reference>